<dbReference type="Gene3D" id="3.30.420.10">
    <property type="entry name" value="Ribonuclease H-like superfamily/Ribonuclease H"/>
    <property type="match status" value="1"/>
</dbReference>
<name>A0AAV5M9N1_9ROSI</name>
<evidence type="ECO:0000313" key="10">
    <source>
        <dbReference type="Proteomes" id="UP001054252"/>
    </source>
</evidence>
<dbReference type="CDD" id="cd09272">
    <property type="entry name" value="RNase_HI_RT_Ty1"/>
    <property type="match status" value="1"/>
</dbReference>
<keyword evidence="3" id="KW-0064">Aspartyl protease</keyword>
<protein>
    <submittedName>
        <fullName evidence="9">Uncharacterized protein</fullName>
    </submittedName>
</protein>
<gene>
    <name evidence="9" type="ORF">SLEP1_g53526</name>
</gene>
<comment type="caution">
    <text evidence="9">The sequence shown here is derived from an EMBL/GenBank/DDBJ whole genome shotgun (WGS) entry which is preliminary data.</text>
</comment>
<keyword evidence="5" id="KW-0863">Zinc-finger</keyword>
<evidence type="ECO:0000256" key="3">
    <source>
        <dbReference type="ARBA" id="ARBA00022750"/>
    </source>
</evidence>
<evidence type="ECO:0000256" key="4">
    <source>
        <dbReference type="ARBA" id="ARBA00022801"/>
    </source>
</evidence>
<dbReference type="Gene3D" id="4.10.60.10">
    <property type="entry name" value="Zinc finger, CCHC-type"/>
    <property type="match status" value="1"/>
</dbReference>
<keyword evidence="4" id="KW-0378">Hydrolase</keyword>
<evidence type="ECO:0000313" key="9">
    <source>
        <dbReference type="EMBL" id="GKV46553.1"/>
    </source>
</evidence>
<organism evidence="9 10">
    <name type="scientific">Rubroshorea leprosula</name>
    <dbReference type="NCBI Taxonomy" id="152421"/>
    <lineage>
        <taxon>Eukaryota</taxon>
        <taxon>Viridiplantae</taxon>
        <taxon>Streptophyta</taxon>
        <taxon>Embryophyta</taxon>
        <taxon>Tracheophyta</taxon>
        <taxon>Spermatophyta</taxon>
        <taxon>Magnoliopsida</taxon>
        <taxon>eudicotyledons</taxon>
        <taxon>Gunneridae</taxon>
        <taxon>Pentapetalae</taxon>
        <taxon>rosids</taxon>
        <taxon>malvids</taxon>
        <taxon>Malvales</taxon>
        <taxon>Dipterocarpaceae</taxon>
        <taxon>Rubroshorea</taxon>
    </lineage>
</organism>
<dbReference type="InterPro" id="IPR043502">
    <property type="entry name" value="DNA/RNA_pol_sf"/>
</dbReference>
<sequence>MTGIKLKVAMFDGTGDFGLWRVKAKSLLVHQSAVKETAAKDLWEALERKYMGKSLHNKLYCKQRLYLLQMQEGTSITSHINAFTKVMLGLENCGVENNDETQAILLLASLHPSLESFKDSMCYGKETISLSNVKEALKTKELKAKNEASTSENKDEGLVVRGRTLEKGNRCSKSRSKSRGKSRTYVYYGCGEKGHIKRNCPNRRQDQKQEQKSNNEKQAEASVVEVDDKWFATYNEVKCADVLMGDDHPCKVKGIGMVLLKMHDGVVRELTEVRQVSNMWKSLISLSALDTNGYTFSGGGGAMKVVKGSLVVMKGWKDKKFYVLQGSTVIGSTNVVSSLSNKDLTKLWHMSLELCEHCLYGKQTKASFNTRVHQSKEPLDYIHSDLWGPSKKMSVGRALYMLTCIDDHSRKVLVENHKGKKINSLRTDNGLEFCNQEFNEYYKNEGIARPRTVPRTPQQNGVVEHMNRTIMERVRWIQGLGPVIRRAFISHDVIFDENAILNPNVENGVIDAGADTKWGSKSKVKFQLGLESQKVSSSLLPPQAQVSHGYDRSMYDQCVYLRKLVDGTFIYLLLYVDDMLIIAKRKEDIDKLKKEMSSEFEMKDLGQAKRILGMEIHRDRHGGTIKLSQKKFVEKVLEHFNMRDAKPVSTLLASHFKLSTWLCPQSDEDLEYMSHVPYSSAVGSMMYAMVCTRPDISHAVSVVNMYMSNPVKEHWTIVKWILRYLKGTIGTCVEFKKDGTCTVALSTTEVEYMAMVEAFKEAIWLRELVGEFSLDCVAIDVHCDSQSAICLAEDYMFHERTKHIDVRIKGVFSGRVSLDVLGTPIGVWFE</sequence>
<keyword evidence="10" id="KW-1185">Reference proteome</keyword>
<evidence type="ECO:0000256" key="2">
    <source>
        <dbReference type="ARBA" id="ARBA00022723"/>
    </source>
</evidence>
<evidence type="ECO:0000256" key="5">
    <source>
        <dbReference type="PROSITE-ProRule" id="PRU00047"/>
    </source>
</evidence>
<dbReference type="PANTHER" id="PTHR42648">
    <property type="entry name" value="TRANSPOSASE, PUTATIVE-RELATED"/>
    <property type="match status" value="1"/>
</dbReference>
<keyword evidence="1" id="KW-0645">Protease</keyword>
<dbReference type="EMBL" id="BPVZ01000210">
    <property type="protein sequence ID" value="GKV46553.1"/>
    <property type="molecule type" value="Genomic_DNA"/>
</dbReference>
<dbReference type="InterPro" id="IPR001878">
    <property type="entry name" value="Znf_CCHC"/>
</dbReference>
<dbReference type="Pfam" id="PF07727">
    <property type="entry name" value="RVT_2"/>
    <property type="match status" value="1"/>
</dbReference>
<evidence type="ECO:0000256" key="6">
    <source>
        <dbReference type="SAM" id="MobiDB-lite"/>
    </source>
</evidence>
<dbReference type="GO" id="GO:0015074">
    <property type="term" value="P:DNA integration"/>
    <property type="evidence" value="ECO:0007669"/>
    <property type="project" value="InterPro"/>
</dbReference>
<evidence type="ECO:0000256" key="1">
    <source>
        <dbReference type="ARBA" id="ARBA00022670"/>
    </source>
</evidence>
<dbReference type="InterPro" id="IPR054722">
    <property type="entry name" value="PolX-like_BBD"/>
</dbReference>
<dbReference type="GO" id="GO:0004190">
    <property type="term" value="F:aspartic-type endopeptidase activity"/>
    <property type="evidence" value="ECO:0007669"/>
    <property type="project" value="UniProtKB-KW"/>
</dbReference>
<dbReference type="SUPFAM" id="SSF57756">
    <property type="entry name" value="Retrovirus zinc finger-like domains"/>
    <property type="match status" value="1"/>
</dbReference>
<keyword evidence="2" id="KW-0479">Metal-binding</keyword>
<dbReference type="InterPro" id="IPR036875">
    <property type="entry name" value="Znf_CCHC_sf"/>
</dbReference>
<accession>A0AAV5M9N1</accession>
<keyword evidence="5" id="KW-0862">Zinc</keyword>
<dbReference type="PROSITE" id="PS50158">
    <property type="entry name" value="ZF_CCHC"/>
    <property type="match status" value="1"/>
</dbReference>
<dbReference type="InterPro" id="IPR012337">
    <property type="entry name" value="RNaseH-like_sf"/>
</dbReference>
<dbReference type="SUPFAM" id="SSF56672">
    <property type="entry name" value="DNA/RNA polymerases"/>
    <property type="match status" value="1"/>
</dbReference>
<dbReference type="Proteomes" id="UP001054252">
    <property type="component" value="Unassembled WGS sequence"/>
</dbReference>
<reference evidence="9 10" key="1">
    <citation type="journal article" date="2021" name="Commun. Biol.">
        <title>The genome of Shorea leprosula (Dipterocarpaceae) highlights the ecological relevance of drought in aseasonal tropical rainforests.</title>
        <authorList>
            <person name="Ng K.K.S."/>
            <person name="Kobayashi M.J."/>
            <person name="Fawcett J.A."/>
            <person name="Hatakeyama M."/>
            <person name="Paape T."/>
            <person name="Ng C.H."/>
            <person name="Ang C.C."/>
            <person name="Tnah L.H."/>
            <person name="Lee C.T."/>
            <person name="Nishiyama T."/>
            <person name="Sese J."/>
            <person name="O'Brien M.J."/>
            <person name="Copetti D."/>
            <person name="Mohd Noor M.I."/>
            <person name="Ong R.C."/>
            <person name="Putra M."/>
            <person name="Sireger I.Z."/>
            <person name="Indrioko S."/>
            <person name="Kosugi Y."/>
            <person name="Izuno A."/>
            <person name="Isagi Y."/>
            <person name="Lee S.L."/>
            <person name="Shimizu K.K."/>
        </authorList>
    </citation>
    <scope>NUCLEOTIDE SEQUENCE [LARGE SCALE GENOMIC DNA]</scope>
    <source>
        <strain evidence="9">214</strain>
    </source>
</reference>
<dbReference type="PANTHER" id="PTHR42648:SF28">
    <property type="entry name" value="TRANSPOSON-ENCODED PROTEIN WITH RIBONUCLEASE H-LIKE AND RETROVIRUS ZINC FINGER-LIKE DOMAINS"/>
    <property type="match status" value="1"/>
</dbReference>
<dbReference type="GO" id="GO:0003676">
    <property type="term" value="F:nucleic acid binding"/>
    <property type="evidence" value="ECO:0007669"/>
    <property type="project" value="InterPro"/>
</dbReference>
<dbReference type="InterPro" id="IPR036397">
    <property type="entry name" value="RNaseH_sf"/>
</dbReference>
<dbReference type="GO" id="GO:0008270">
    <property type="term" value="F:zinc ion binding"/>
    <property type="evidence" value="ECO:0007669"/>
    <property type="project" value="UniProtKB-KW"/>
</dbReference>
<dbReference type="Pfam" id="PF22936">
    <property type="entry name" value="Pol_BBD"/>
    <property type="match status" value="1"/>
</dbReference>
<evidence type="ECO:0000259" key="7">
    <source>
        <dbReference type="PROSITE" id="PS50158"/>
    </source>
</evidence>
<dbReference type="PROSITE" id="PS50994">
    <property type="entry name" value="INTEGRASE"/>
    <property type="match status" value="1"/>
</dbReference>
<proteinExistence type="predicted"/>
<dbReference type="SUPFAM" id="SSF53098">
    <property type="entry name" value="Ribonuclease H-like"/>
    <property type="match status" value="1"/>
</dbReference>
<feature type="region of interest" description="Disordered" evidence="6">
    <location>
        <begin position="198"/>
        <end position="221"/>
    </location>
</feature>
<dbReference type="AlphaFoldDB" id="A0AAV5M9N1"/>
<dbReference type="InterPro" id="IPR039537">
    <property type="entry name" value="Retrotran_Ty1/copia-like"/>
</dbReference>
<dbReference type="Pfam" id="PF14223">
    <property type="entry name" value="Retrotran_gag_2"/>
    <property type="match status" value="1"/>
</dbReference>
<dbReference type="InterPro" id="IPR013103">
    <property type="entry name" value="RVT_2"/>
</dbReference>
<feature type="domain" description="CCHC-type" evidence="7">
    <location>
        <begin position="188"/>
        <end position="202"/>
    </location>
</feature>
<dbReference type="GO" id="GO:0006508">
    <property type="term" value="P:proteolysis"/>
    <property type="evidence" value="ECO:0007669"/>
    <property type="project" value="UniProtKB-KW"/>
</dbReference>
<feature type="compositionally biased region" description="Basic and acidic residues" evidence="6">
    <location>
        <begin position="203"/>
        <end position="219"/>
    </location>
</feature>
<feature type="domain" description="Integrase catalytic" evidence="8">
    <location>
        <begin position="424"/>
        <end position="475"/>
    </location>
</feature>
<dbReference type="InterPro" id="IPR001584">
    <property type="entry name" value="Integrase_cat-core"/>
</dbReference>
<evidence type="ECO:0000259" key="8">
    <source>
        <dbReference type="PROSITE" id="PS50994"/>
    </source>
</evidence>